<dbReference type="SMART" id="SM00327">
    <property type="entry name" value="VWA"/>
    <property type="match status" value="1"/>
</dbReference>
<dbReference type="EMBL" id="LWSG01000043">
    <property type="protein sequence ID" value="OAS83032.1"/>
    <property type="molecule type" value="Genomic_DNA"/>
</dbReference>
<evidence type="ECO:0000313" key="4">
    <source>
        <dbReference type="Proteomes" id="UP000078534"/>
    </source>
</evidence>
<evidence type="ECO:0000313" key="3">
    <source>
        <dbReference type="EMBL" id="OAS83032.1"/>
    </source>
</evidence>
<dbReference type="InterPro" id="IPR036465">
    <property type="entry name" value="vWFA_dom_sf"/>
</dbReference>
<dbReference type="Gene3D" id="3.40.50.410">
    <property type="entry name" value="von Willebrand factor, type A domain"/>
    <property type="match status" value="2"/>
</dbReference>
<organism evidence="3 4">
    <name type="scientific">Metabacillus litoralis</name>
    <dbReference type="NCBI Taxonomy" id="152268"/>
    <lineage>
        <taxon>Bacteria</taxon>
        <taxon>Bacillati</taxon>
        <taxon>Bacillota</taxon>
        <taxon>Bacilli</taxon>
        <taxon>Bacillales</taxon>
        <taxon>Bacillaceae</taxon>
        <taxon>Metabacillus</taxon>
    </lineage>
</organism>
<dbReference type="OrthoDB" id="9783818at2"/>
<gene>
    <name evidence="3" type="ORF">A6K24_10415</name>
</gene>
<dbReference type="PROSITE" id="PS50234">
    <property type="entry name" value="VWFA"/>
    <property type="match status" value="1"/>
</dbReference>
<name>A0A179SRX7_9BACI</name>
<protein>
    <recommendedName>
        <fullName evidence="2">VWFA domain-containing protein</fullName>
    </recommendedName>
</protein>
<feature type="domain" description="VWFA" evidence="2">
    <location>
        <begin position="163"/>
        <end position="358"/>
    </location>
</feature>
<dbReference type="AlphaFoldDB" id="A0A179SRX7"/>
<keyword evidence="4" id="KW-1185">Reference proteome</keyword>
<dbReference type="STRING" id="152268.A6K24_10415"/>
<dbReference type="InterPro" id="IPR002035">
    <property type="entry name" value="VWF_A"/>
</dbReference>
<reference evidence="4" key="1">
    <citation type="submission" date="2016-04" db="EMBL/GenBank/DDBJ databases">
        <authorList>
            <person name="Lyu Z."/>
            <person name="Lyu W."/>
        </authorList>
    </citation>
    <scope>NUCLEOTIDE SEQUENCE [LARGE SCALE GENOMIC DNA]</scope>
    <source>
        <strain evidence="4">C44</strain>
    </source>
</reference>
<accession>A0A179SRX7</accession>
<feature type="region of interest" description="Disordered" evidence="1">
    <location>
        <begin position="448"/>
        <end position="468"/>
    </location>
</feature>
<dbReference type="PROSITE" id="PS51257">
    <property type="entry name" value="PROKAR_LIPOPROTEIN"/>
    <property type="match status" value="1"/>
</dbReference>
<sequence length="468" mass="52452">MSVIKESCDVRKVLFLFMMLLLVLGVLSACGSDETSKNEGNNDQSKAEETGTAEDETEGKSSDEEEVEISTTLEEILKEKSGKYFGNGYNEAIVHRDLDEKSFQDKDSFQVYNYLLGLMSESEAYKEYYDFAETFNASIETTVSSTPEGMKLEDGQVVNGTSNIAILLDASGSMAQKIGGKTKMELAKQAINEFVASMPEGSNISLRVYGHKGSNSDSDKDVSCSSTEIVYELNPYNEANFKDSLNSFKPTGWTPIAKAISETKKDFTKADGKAQNIIYVVSDGIETCDGDPVKAAKELHDSNIKAVVNIIGFDVDSNGQKQLLEVAEAGGGEFETVDSADDFKQMWERERVRLYNEWSAWSADNYNDVSAEQSDKINELYSQKADYSNLTYAEKNHLEDAIYYLQNKERISSEVREEVGSLIQQRHKILDEYNERYKELIEAVETEGKSMKEEIDEKGDEMKDKYQN</sequence>
<dbReference type="SUPFAM" id="SSF53300">
    <property type="entry name" value="vWA-like"/>
    <property type="match status" value="1"/>
</dbReference>
<feature type="compositionally biased region" description="Acidic residues" evidence="1">
    <location>
        <begin position="51"/>
        <end position="68"/>
    </location>
</feature>
<evidence type="ECO:0000259" key="2">
    <source>
        <dbReference type="PROSITE" id="PS50234"/>
    </source>
</evidence>
<dbReference type="Pfam" id="PF00092">
    <property type="entry name" value="VWA"/>
    <property type="match status" value="1"/>
</dbReference>
<dbReference type="Proteomes" id="UP000078534">
    <property type="component" value="Unassembled WGS sequence"/>
</dbReference>
<comment type="caution">
    <text evidence="3">The sequence shown here is derived from an EMBL/GenBank/DDBJ whole genome shotgun (WGS) entry which is preliminary data.</text>
</comment>
<proteinExistence type="predicted"/>
<feature type="region of interest" description="Disordered" evidence="1">
    <location>
        <begin position="33"/>
        <end position="68"/>
    </location>
</feature>
<evidence type="ECO:0000256" key="1">
    <source>
        <dbReference type="SAM" id="MobiDB-lite"/>
    </source>
</evidence>